<evidence type="ECO:0000313" key="2">
    <source>
        <dbReference type="Proteomes" id="UP000283895"/>
    </source>
</evidence>
<keyword evidence="2" id="KW-1185">Reference proteome</keyword>
<dbReference type="STRING" id="356882.A0A423WMV6"/>
<dbReference type="PANTHER" id="PTHR40619">
    <property type="entry name" value="FUNGAL STAND N-TERMINAL GOODBYE DOMAIN-CONTAINING PROTEIN"/>
    <property type="match status" value="1"/>
</dbReference>
<gene>
    <name evidence="1" type="ORF">VMCG_04873</name>
</gene>
<organism evidence="1 2">
    <name type="scientific">Cytospora schulzeri</name>
    <dbReference type="NCBI Taxonomy" id="448051"/>
    <lineage>
        <taxon>Eukaryota</taxon>
        <taxon>Fungi</taxon>
        <taxon>Dikarya</taxon>
        <taxon>Ascomycota</taxon>
        <taxon>Pezizomycotina</taxon>
        <taxon>Sordariomycetes</taxon>
        <taxon>Sordariomycetidae</taxon>
        <taxon>Diaporthales</taxon>
        <taxon>Cytosporaceae</taxon>
        <taxon>Cytospora</taxon>
    </lineage>
</organism>
<name>A0A423WMV6_9PEZI</name>
<comment type="caution">
    <text evidence="1">The sequence shown here is derived from an EMBL/GenBank/DDBJ whole genome shotgun (WGS) entry which is preliminary data.</text>
</comment>
<protein>
    <submittedName>
        <fullName evidence="1">Uncharacterized protein</fullName>
    </submittedName>
</protein>
<evidence type="ECO:0000313" key="1">
    <source>
        <dbReference type="EMBL" id="ROW04740.1"/>
    </source>
</evidence>
<sequence>MWHKIWYGIGDSSEVVNVWIDFIPDEFGLAVVKTGLAVIFKLAAKSAEKRDKIFRAFDEVKKALVFADPGKMSFQANADVAAASNALYQAIVDSIEDLILLTTSERSTWRRMMSKLEHRNKQTDVNSILQNLSENTADFKQAVDLARDQMIESTGRVVRLTAMQTAMVHRDLKATGKTVTASVEKSQLEIESKVEFESRQSRKEMKADIASLESSITRTLAGKIAASTRWVLERDRARLRSLLEIEAKNETMEVLLESRRTKEENAWLRRENERLRQRGPVISPQRFCENLLDMFFDEQNMPDAMRSLDHPNEDLDHVLMYRGQIRARDQSHVQSLLRHNRFLDWVNDENPDMILVNANIRSSGMEDLSAISIFGANFITSLFTVRPEDVVVYFFCGLHNRLEEDPYPGPTGLVRSLILQLFLKLEHRYRLNLDFINHRDYVEALKDHQLDILCDTLRHL</sequence>
<dbReference type="Proteomes" id="UP000283895">
    <property type="component" value="Unassembled WGS sequence"/>
</dbReference>
<dbReference type="PANTHER" id="PTHR40619:SF3">
    <property type="entry name" value="FUNGAL STAND N-TERMINAL GOODBYE DOMAIN-CONTAINING PROTEIN"/>
    <property type="match status" value="1"/>
</dbReference>
<dbReference type="OrthoDB" id="5419927at2759"/>
<dbReference type="AlphaFoldDB" id="A0A423WMV6"/>
<proteinExistence type="predicted"/>
<accession>A0A423WMV6</accession>
<reference evidence="1 2" key="1">
    <citation type="submission" date="2015-09" db="EMBL/GenBank/DDBJ databases">
        <title>Host preference determinants of Valsa canker pathogens revealed by comparative genomics.</title>
        <authorList>
            <person name="Yin Z."/>
            <person name="Huang L."/>
        </authorList>
    </citation>
    <scope>NUCLEOTIDE SEQUENCE [LARGE SCALE GENOMIC DNA]</scope>
    <source>
        <strain evidence="1 2">03-1</strain>
    </source>
</reference>
<dbReference type="EMBL" id="LKEA01000013">
    <property type="protein sequence ID" value="ROW04740.1"/>
    <property type="molecule type" value="Genomic_DNA"/>
</dbReference>